<accession>A0A6J7XUF1</accession>
<reference evidence="1" key="1">
    <citation type="submission" date="2020-05" db="EMBL/GenBank/DDBJ databases">
        <authorList>
            <person name="Chiriac C."/>
            <person name="Salcher M."/>
            <person name="Ghai R."/>
            <person name="Kavagutti S V."/>
        </authorList>
    </citation>
    <scope>NUCLEOTIDE SEQUENCE</scope>
</reference>
<proteinExistence type="predicted"/>
<dbReference type="EMBL" id="CAFBSG010000022">
    <property type="protein sequence ID" value="CAB5240974.1"/>
    <property type="molecule type" value="Genomic_DNA"/>
</dbReference>
<protein>
    <submittedName>
        <fullName evidence="1">Unannotated protein</fullName>
    </submittedName>
</protein>
<evidence type="ECO:0000313" key="1">
    <source>
        <dbReference type="EMBL" id="CAB5240974.1"/>
    </source>
</evidence>
<gene>
    <name evidence="1" type="ORF">UFOPK3554_01163</name>
</gene>
<dbReference type="AlphaFoldDB" id="A0A6J7XUF1"/>
<name>A0A6J7XUF1_9ZZZZ</name>
<organism evidence="1">
    <name type="scientific">freshwater metagenome</name>
    <dbReference type="NCBI Taxonomy" id="449393"/>
    <lineage>
        <taxon>unclassified sequences</taxon>
        <taxon>metagenomes</taxon>
        <taxon>ecological metagenomes</taxon>
    </lineage>
</organism>
<sequence>MNSLTSKSKFITVGMTLLVLVGSPMVQGSIARADSDTSPAIINGLVKIPTASKWIYPSNAMSVNVGRTLPVALTYVVTLQESATVSGTKGSRFVTISLASNSPFPNIFPGQSVSGSPAFETGTAVIKVSNRRITLSSHLISDFNGVMRLSGVGAVDDISKMQFFALPCTGTQTVTMIYPSKVKKGKSANHESGSDGHYALRANWNISKNQPLGCYALHARFVGKVPQVMPTVPFTADFINPANVTITSRKRG</sequence>